<dbReference type="GO" id="GO:0005739">
    <property type="term" value="C:mitochondrion"/>
    <property type="evidence" value="ECO:0007669"/>
    <property type="project" value="TreeGrafter"/>
</dbReference>
<protein>
    <submittedName>
        <fullName evidence="5">3-ketoacyl-CoA thiolase, mitochondrial</fullName>
    </submittedName>
</protein>
<dbReference type="SUPFAM" id="SSF53901">
    <property type="entry name" value="Thiolase-like"/>
    <property type="match status" value="1"/>
</dbReference>
<keyword evidence="3" id="KW-0012">Acyltransferase</keyword>
<gene>
    <name evidence="5" type="primary">ACAA2</name>
    <name evidence="5" type="ORF">BGZ95_003283</name>
</gene>
<dbReference type="InterPro" id="IPR016039">
    <property type="entry name" value="Thiolase-like"/>
</dbReference>
<reference evidence="5" key="1">
    <citation type="journal article" date="2020" name="Fungal Divers.">
        <title>Resolving the Mortierellaceae phylogeny through synthesis of multi-gene phylogenetics and phylogenomics.</title>
        <authorList>
            <person name="Vandepol N."/>
            <person name="Liber J."/>
            <person name="Desiro A."/>
            <person name="Na H."/>
            <person name="Kennedy M."/>
            <person name="Barry K."/>
            <person name="Grigoriev I.V."/>
            <person name="Miller A.N."/>
            <person name="O'Donnell K."/>
            <person name="Stajich J.E."/>
            <person name="Bonito G."/>
        </authorList>
    </citation>
    <scope>NUCLEOTIDE SEQUENCE</scope>
    <source>
        <strain evidence="5">NRRL 28262</strain>
    </source>
</reference>
<dbReference type="GO" id="GO:0006635">
    <property type="term" value="P:fatty acid beta-oxidation"/>
    <property type="evidence" value="ECO:0007669"/>
    <property type="project" value="TreeGrafter"/>
</dbReference>
<accession>A0AAD4D4F5</accession>
<dbReference type="EMBL" id="JAAAIL010001740">
    <property type="protein sequence ID" value="KAG0265591.1"/>
    <property type="molecule type" value="Genomic_DNA"/>
</dbReference>
<proteinExistence type="inferred from homology"/>
<sequence length="61" mass="6179">MANVFIVAAKRTPFGAFGGKLKDYTASELGAFASKAALADVGKQVPIDSVIVGNVAHTDAA</sequence>
<dbReference type="AlphaFoldDB" id="A0AAD4D4F5"/>
<evidence type="ECO:0000256" key="2">
    <source>
        <dbReference type="ARBA" id="ARBA00022679"/>
    </source>
</evidence>
<comment type="similarity">
    <text evidence="1">Belongs to the thiolase-like superfamily. Thiolase family.</text>
</comment>
<evidence type="ECO:0000313" key="5">
    <source>
        <dbReference type="EMBL" id="KAG0265591.1"/>
    </source>
</evidence>
<feature type="domain" description="Thiolase N-terminal" evidence="4">
    <location>
        <begin position="4"/>
        <end position="58"/>
    </location>
</feature>
<name>A0AAD4D4F5_9FUNG</name>
<evidence type="ECO:0000256" key="1">
    <source>
        <dbReference type="ARBA" id="ARBA00010982"/>
    </source>
</evidence>
<feature type="non-terminal residue" evidence="5">
    <location>
        <position position="61"/>
    </location>
</feature>
<dbReference type="PANTHER" id="PTHR18919">
    <property type="entry name" value="ACETYL-COA C-ACYLTRANSFERASE"/>
    <property type="match status" value="1"/>
</dbReference>
<dbReference type="Proteomes" id="UP001194580">
    <property type="component" value="Unassembled WGS sequence"/>
</dbReference>
<evidence type="ECO:0000259" key="4">
    <source>
        <dbReference type="Pfam" id="PF00108"/>
    </source>
</evidence>
<dbReference type="InterPro" id="IPR020616">
    <property type="entry name" value="Thiolase_N"/>
</dbReference>
<evidence type="ECO:0000313" key="6">
    <source>
        <dbReference type="Proteomes" id="UP001194580"/>
    </source>
</evidence>
<keyword evidence="2" id="KW-0808">Transferase</keyword>
<dbReference type="Pfam" id="PF00108">
    <property type="entry name" value="Thiolase_N"/>
    <property type="match status" value="1"/>
</dbReference>
<dbReference type="PANTHER" id="PTHR18919:SF107">
    <property type="entry name" value="ACETYL-COA ACETYLTRANSFERASE, CYTOSOLIC"/>
    <property type="match status" value="1"/>
</dbReference>
<dbReference type="Gene3D" id="3.40.47.10">
    <property type="match status" value="1"/>
</dbReference>
<comment type="caution">
    <text evidence="5">The sequence shown here is derived from an EMBL/GenBank/DDBJ whole genome shotgun (WGS) entry which is preliminary data.</text>
</comment>
<keyword evidence="6" id="KW-1185">Reference proteome</keyword>
<evidence type="ECO:0000256" key="3">
    <source>
        <dbReference type="ARBA" id="ARBA00023315"/>
    </source>
</evidence>
<dbReference type="GO" id="GO:0003985">
    <property type="term" value="F:acetyl-CoA C-acetyltransferase activity"/>
    <property type="evidence" value="ECO:0007669"/>
    <property type="project" value="TreeGrafter"/>
</dbReference>
<organism evidence="5 6">
    <name type="scientific">Linnemannia exigua</name>
    <dbReference type="NCBI Taxonomy" id="604196"/>
    <lineage>
        <taxon>Eukaryota</taxon>
        <taxon>Fungi</taxon>
        <taxon>Fungi incertae sedis</taxon>
        <taxon>Mucoromycota</taxon>
        <taxon>Mortierellomycotina</taxon>
        <taxon>Mortierellomycetes</taxon>
        <taxon>Mortierellales</taxon>
        <taxon>Mortierellaceae</taxon>
        <taxon>Linnemannia</taxon>
    </lineage>
</organism>